<gene>
    <name evidence="2" type="ORF">RSOLAG1IB_05237</name>
</gene>
<organism evidence="2 3">
    <name type="scientific">Thanatephorus cucumeris (strain AG1-IB / isolate 7/3/14)</name>
    <name type="common">Lettuce bottom rot fungus</name>
    <name type="synonym">Rhizoctonia solani</name>
    <dbReference type="NCBI Taxonomy" id="1108050"/>
    <lineage>
        <taxon>Eukaryota</taxon>
        <taxon>Fungi</taxon>
        <taxon>Dikarya</taxon>
        <taxon>Basidiomycota</taxon>
        <taxon>Agaricomycotina</taxon>
        <taxon>Agaricomycetes</taxon>
        <taxon>Cantharellales</taxon>
        <taxon>Ceratobasidiaceae</taxon>
        <taxon>Rhizoctonia</taxon>
        <taxon>Rhizoctonia solani AG-1</taxon>
    </lineage>
</organism>
<accession>A0A0B7FZS4</accession>
<dbReference type="InterPro" id="IPR000772">
    <property type="entry name" value="Ricin_B_lectin"/>
</dbReference>
<dbReference type="EMBL" id="LN679107">
    <property type="protein sequence ID" value="CEL63195.1"/>
    <property type="molecule type" value="Genomic_DNA"/>
</dbReference>
<name>A0A0B7FZS4_THACB</name>
<evidence type="ECO:0000313" key="2">
    <source>
        <dbReference type="EMBL" id="CEL63195.1"/>
    </source>
</evidence>
<proteinExistence type="predicted"/>
<feature type="domain" description="Ricin B lectin" evidence="1">
    <location>
        <begin position="17"/>
        <end position="84"/>
    </location>
</feature>
<evidence type="ECO:0000259" key="1">
    <source>
        <dbReference type="Pfam" id="PF14200"/>
    </source>
</evidence>
<dbReference type="AlphaFoldDB" id="A0A0B7FZS4"/>
<evidence type="ECO:0000313" key="3">
    <source>
        <dbReference type="Proteomes" id="UP000059188"/>
    </source>
</evidence>
<dbReference type="Gene3D" id="2.80.10.50">
    <property type="match status" value="1"/>
</dbReference>
<dbReference type="Pfam" id="PF14200">
    <property type="entry name" value="RicinB_lectin_2"/>
    <property type="match status" value="1"/>
</dbReference>
<keyword evidence="3" id="KW-1185">Reference proteome</keyword>
<sequence length="162" mass="18533">MGHDIYNSPYPPEEGLKPGTYRIFNPAAGTAIQMSYHDPTGVIAWEKHDGKNQQWFLQRSGGGYQFQNRRYGAYLAVGNTDNYTLVYASRYPTTWLLLKYDGHYIIQVADKNRVLDLHQCLSHNGNIAHIWDFDGGCIPNKIWTLERLRQVLVVCASVFDAH</sequence>
<dbReference type="Proteomes" id="UP000059188">
    <property type="component" value="Unassembled WGS sequence"/>
</dbReference>
<dbReference type="InterPro" id="IPR035992">
    <property type="entry name" value="Ricin_B-like_lectins"/>
</dbReference>
<protein>
    <recommendedName>
        <fullName evidence="1">Ricin B lectin domain-containing protein</fullName>
    </recommendedName>
</protein>
<dbReference type="OrthoDB" id="2131701at2759"/>
<reference evidence="2 3" key="1">
    <citation type="submission" date="2014-11" db="EMBL/GenBank/DDBJ databases">
        <authorList>
            <person name="Wibberg Daniel"/>
        </authorList>
    </citation>
    <scope>NUCLEOTIDE SEQUENCE [LARGE SCALE GENOMIC DNA]</scope>
    <source>
        <strain evidence="2">Rhizoctonia solani AG1-IB 7/3/14</strain>
    </source>
</reference>
<dbReference type="SUPFAM" id="SSF50370">
    <property type="entry name" value="Ricin B-like lectins"/>
    <property type="match status" value="1"/>
</dbReference>